<gene>
    <name evidence="1" type="ORF">LSAA_5324</name>
</gene>
<keyword evidence="2" id="KW-1185">Reference proteome</keyword>
<proteinExistence type="predicted"/>
<organism evidence="1 2">
    <name type="scientific">Lepeophtheirus salmonis</name>
    <name type="common">Salmon louse</name>
    <name type="synonym">Caligus salmonis</name>
    <dbReference type="NCBI Taxonomy" id="72036"/>
    <lineage>
        <taxon>Eukaryota</taxon>
        <taxon>Metazoa</taxon>
        <taxon>Ecdysozoa</taxon>
        <taxon>Arthropoda</taxon>
        <taxon>Crustacea</taxon>
        <taxon>Multicrustacea</taxon>
        <taxon>Hexanauplia</taxon>
        <taxon>Copepoda</taxon>
        <taxon>Siphonostomatoida</taxon>
        <taxon>Caligidae</taxon>
        <taxon>Lepeophtheirus</taxon>
    </lineage>
</organism>
<accession>A0A7R8CKK4</accession>
<dbReference type="AlphaFoldDB" id="A0A7R8CKK4"/>
<dbReference type="EMBL" id="HG994593">
    <property type="protein sequence ID" value="CAF2846228.1"/>
    <property type="molecule type" value="Genomic_DNA"/>
</dbReference>
<evidence type="ECO:0000313" key="2">
    <source>
        <dbReference type="Proteomes" id="UP000675881"/>
    </source>
</evidence>
<reference evidence="1" key="1">
    <citation type="submission" date="2021-02" db="EMBL/GenBank/DDBJ databases">
        <authorList>
            <person name="Bekaert M."/>
        </authorList>
    </citation>
    <scope>NUCLEOTIDE SEQUENCE</scope>
    <source>
        <strain evidence="1">IoA-00</strain>
    </source>
</reference>
<sequence>MPSIWFSTGARVGPSHIKKRHQSDTLKNWPTSGRAKCGLHLFPISIFLTIASEVTLTGRWPDAVPIFSCHVGYQGPGIKTISNEFVQTVCSKFGKRLKLCVESNGSHIEKLM</sequence>
<dbReference type="Proteomes" id="UP000675881">
    <property type="component" value="Chromosome 14"/>
</dbReference>
<evidence type="ECO:0000313" key="1">
    <source>
        <dbReference type="EMBL" id="CAF2846228.1"/>
    </source>
</evidence>
<name>A0A7R8CKK4_LEPSM</name>
<protein>
    <submittedName>
        <fullName evidence="1">(salmon louse) hypothetical protein</fullName>
    </submittedName>
</protein>